<reference evidence="2" key="1">
    <citation type="submission" date="2016-08" db="EMBL/GenBank/DDBJ databases">
        <authorList>
            <person name="Seilhamer J.J."/>
        </authorList>
    </citation>
    <scope>NUCLEOTIDE SEQUENCE</scope>
    <source>
        <strain evidence="2">86</strain>
    </source>
</reference>
<dbReference type="PROSITE" id="PS00409">
    <property type="entry name" value="PROKAR_NTER_METHYL"/>
    <property type="match status" value="1"/>
</dbReference>
<protein>
    <recommendedName>
        <fullName evidence="3">Prepilin-type N-terminal cleavage/methylation domain-containing protein</fullName>
    </recommendedName>
</protein>
<dbReference type="AlphaFoldDB" id="A0A212LSY1"/>
<dbReference type="RefSeq" id="WP_288183920.1">
    <property type="nucleotide sequence ID" value="NZ_LT608335.1"/>
</dbReference>
<gene>
    <name evidence="2" type="ORF">KL86SPO_30789</name>
</gene>
<accession>A0A212LSY1</accession>
<organism evidence="2">
    <name type="scientific">uncultured Sporomusa sp</name>
    <dbReference type="NCBI Taxonomy" id="307249"/>
    <lineage>
        <taxon>Bacteria</taxon>
        <taxon>Bacillati</taxon>
        <taxon>Bacillota</taxon>
        <taxon>Negativicutes</taxon>
        <taxon>Selenomonadales</taxon>
        <taxon>Sporomusaceae</taxon>
        <taxon>Sporomusa</taxon>
        <taxon>environmental samples</taxon>
    </lineage>
</organism>
<sequence>MQNSMTGQRGMTLIELMLGLMLTVVLLSGIFGLLSTSLVSWKSGISRSEVQQTARFAVDSMVRDLRYGDNYQLGNDGRSITYRNIKSGQYGNTYRYHVSTADHKLYKTGIIPPVVSQPVTGENVKGANYIILNPDNQALFRQPDPSKPDTITITVEAKDTVTGHSFVLYSAVTSLTQTFK</sequence>
<name>A0A212LSY1_9FIRM</name>
<dbReference type="EMBL" id="FMJE01000003">
    <property type="protein sequence ID" value="SCM80611.1"/>
    <property type="molecule type" value="Genomic_DNA"/>
</dbReference>
<evidence type="ECO:0000313" key="2">
    <source>
        <dbReference type="EMBL" id="SCM80611.1"/>
    </source>
</evidence>
<dbReference type="NCBIfam" id="TIGR02532">
    <property type="entry name" value="IV_pilin_GFxxxE"/>
    <property type="match status" value="1"/>
</dbReference>
<feature type="transmembrane region" description="Helical" evidence="1">
    <location>
        <begin position="12"/>
        <end position="34"/>
    </location>
</feature>
<dbReference type="InterPro" id="IPR012902">
    <property type="entry name" value="N_methyl_site"/>
</dbReference>
<evidence type="ECO:0000256" key="1">
    <source>
        <dbReference type="SAM" id="Phobius"/>
    </source>
</evidence>
<evidence type="ECO:0008006" key="3">
    <source>
        <dbReference type="Google" id="ProtNLM"/>
    </source>
</evidence>
<keyword evidence="1" id="KW-0472">Membrane</keyword>
<keyword evidence="1" id="KW-1133">Transmembrane helix</keyword>
<keyword evidence="1" id="KW-0812">Transmembrane</keyword>
<proteinExistence type="predicted"/>